<dbReference type="PANTHER" id="PTHR48207:SF4">
    <property type="entry name" value="BLL6097 PROTEIN"/>
    <property type="match status" value="1"/>
</dbReference>
<gene>
    <name evidence="2" type="ORF">QSG27_09980</name>
</gene>
<evidence type="ECO:0000256" key="1">
    <source>
        <dbReference type="ARBA" id="ARBA00022679"/>
    </source>
</evidence>
<organism evidence="2 3">
    <name type="scientific">Azospirillum isscasi</name>
    <dbReference type="NCBI Taxonomy" id="3053926"/>
    <lineage>
        <taxon>Bacteria</taxon>
        <taxon>Pseudomonadati</taxon>
        <taxon>Pseudomonadota</taxon>
        <taxon>Alphaproteobacteria</taxon>
        <taxon>Rhodospirillales</taxon>
        <taxon>Azospirillaceae</taxon>
        <taxon>Azospirillum</taxon>
    </lineage>
</organism>
<keyword evidence="1 2" id="KW-0808">Transferase</keyword>
<dbReference type="Gene3D" id="3.40.50.10540">
    <property type="entry name" value="Crotonobetainyl-coa:carnitine coa-transferase, domain 1"/>
    <property type="match status" value="1"/>
</dbReference>
<dbReference type="Proteomes" id="UP001227317">
    <property type="component" value="Unassembled WGS sequence"/>
</dbReference>
<dbReference type="InterPro" id="IPR023606">
    <property type="entry name" value="CoA-Trfase_III_dom_1_sf"/>
</dbReference>
<dbReference type="InterPro" id="IPR003673">
    <property type="entry name" value="CoA-Trfase_fam_III"/>
</dbReference>
<dbReference type="Gene3D" id="3.30.1540.10">
    <property type="entry name" value="formyl-coa transferase, domain 3"/>
    <property type="match status" value="1"/>
</dbReference>
<dbReference type="EMBL" id="JAUJFI010000036">
    <property type="protein sequence ID" value="MDQ2103021.1"/>
    <property type="molecule type" value="Genomic_DNA"/>
</dbReference>
<dbReference type="EC" id="2.8.3.-" evidence="2"/>
<dbReference type="GO" id="GO:0016740">
    <property type="term" value="F:transferase activity"/>
    <property type="evidence" value="ECO:0007669"/>
    <property type="project" value="UniProtKB-KW"/>
</dbReference>
<dbReference type="PANTHER" id="PTHR48207">
    <property type="entry name" value="SUCCINATE--HYDROXYMETHYLGLUTARATE COA-TRANSFERASE"/>
    <property type="match status" value="1"/>
</dbReference>
<accession>A0ABU0WFQ1</accession>
<dbReference type="RefSeq" id="WP_306705653.1">
    <property type="nucleotide sequence ID" value="NZ_JAUJFI010000036.1"/>
</dbReference>
<reference evidence="2 3" key="1">
    <citation type="submission" date="2023-06" db="EMBL/GenBank/DDBJ databases">
        <title>Azospirillum isscasensis sp.nov, a bacterium isolated from rhizosphere soil of rice.</title>
        <authorList>
            <person name="Wang H."/>
        </authorList>
    </citation>
    <scope>NUCLEOTIDE SEQUENCE [LARGE SCALE GENOMIC DNA]</scope>
    <source>
        <strain evidence="2 3">C340-1</strain>
    </source>
</reference>
<evidence type="ECO:0000313" key="2">
    <source>
        <dbReference type="EMBL" id="MDQ2103021.1"/>
    </source>
</evidence>
<evidence type="ECO:0000313" key="3">
    <source>
        <dbReference type="Proteomes" id="UP001227317"/>
    </source>
</evidence>
<dbReference type="InterPro" id="IPR044855">
    <property type="entry name" value="CoA-Trfase_III_dom3_sf"/>
</dbReference>
<dbReference type="SUPFAM" id="SSF89796">
    <property type="entry name" value="CoA-transferase family III (CaiB/BaiF)"/>
    <property type="match status" value="1"/>
</dbReference>
<dbReference type="InterPro" id="IPR050483">
    <property type="entry name" value="CoA-transferase_III_domain"/>
</dbReference>
<comment type="caution">
    <text evidence="2">The sequence shown here is derived from an EMBL/GenBank/DDBJ whole genome shotgun (WGS) entry which is preliminary data.</text>
</comment>
<proteinExistence type="predicted"/>
<keyword evidence="3" id="KW-1185">Reference proteome</keyword>
<sequence>MSLPLKGLRILDVTAYISGPYASSLLAALGADVVKIEPPSGDAFRRNVGTGSKYFCQYNAGKRSVVIDLKRPEGVALVKRMVPHFDVFMENLRPGKMAAIGLGREALEAINPDLIYSTVSGFGEGGPCRDRAAYDSIGQSMSGFYSIMNDEGNARLSGTCVADLMTAVISATGILAALVGRGLGAGRGARLVETSLLEAMSALTIDAITQHSDDGISPTRSSRHPQAQNFCLLTKEGGSITLHLSSSEKFWQTFAAAIGRADLLERPEFARFPDREAHYALLKSIVEAEFLKRSRAEWEAILDAADVPFAPVLTVEEAIRHPQTQWLDLFEPESNGQTLVRPPWRFGGERARRRKPAPELGADTRTVMRDFLNAEEIEALIGAGVLRSYEPAPEAAE</sequence>
<protein>
    <submittedName>
        <fullName evidence="2">CoA transferase</fullName>
        <ecNumber evidence="2">2.8.3.-</ecNumber>
    </submittedName>
</protein>
<dbReference type="Pfam" id="PF02515">
    <property type="entry name" value="CoA_transf_3"/>
    <property type="match status" value="1"/>
</dbReference>
<name>A0ABU0WFQ1_9PROT</name>